<dbReference type="InterPro" id="IPR050743">
    <property type="entry name" value="2-oxoacid_DH_E2_comp"/>
</dbReference>
<dbReference type="InterPro" id="IPR036625">
    <property type="entry name" value="E3-bd_dom_sf"/>
</dbReference>
<dbReference type="GO" id="GO:0006086">
    <property type="term" value="P:pyruvate decarboxylation to acetyl-CoA"/>
    <property type="evidence" value="ECO:0007669"/>
    <property type="project" value="TreeGrafter"/>
</dbReference>
<dbReference type="SUPFAM" id="SSF52777">
    <property type="entry name" value="CoA-dependent acyltransferases"/>
    <property type="match status" value="1"/>
</dbReference>
<evidence type="ECO:0000313" key="13">
    <source>
        <dbReference type="EMBL" id="EJP74148.1"/>
    </source>
</evidence>
<dbReference type="Gene3D" id="3.30.559.10">
    <property type="entry name" value="Chloramphenicol acetyltransferase-like domain"/>
    <property type="match status" value="1"/>
</dbReference>
<keyword evidence="6 9" id="KW-0012">Acyltransferase</keyword>
<sequence length="534" mass="59280">MSDIQQINIPDLGDVEEVEVIEVCVEVGQKVESEDSIMILETDKAAMEIPASVDGEVKSILINVGDMVKQGMPFVEIEISELSAQKSDKAESTEKNNDNNTQEEIIEDEVTDEISITQPLVPDLGDVEEVEVIEVCVEVGQKVESEDSIMILETDKAAMEIPASVDGEVKSILINVGDMVKQGMPFVEIETIKKAHKESKKPEPASTQTENTIIEETKEVPKITNQNIQPINYQNSSVHSGPATRKLAREFGINLNEVKGSGPKGRILKEDLHAFVSQRLKGGSSQVGFQYSQPDIDYSKWGDIKFEKLSKFQKTASKNLHTSWINIPHVTQHDDADITDLLNLRAELNKKYKTKVSPLAFIIKATVETLKLYPLMNTSLNKDLDTIVLKDYFNIGVAVDTPEGLIVPNIKDADKKTILEISDNVMNLAHLAKERKLKVDQLKGATFTISSLSGIGGKYFTPIINPPEVGILGLSKPFDSLYLDDKQVLNKKLLPLSLSYDHRVINGAYAARFVTELSKQLNQIQFLKESFDES</sequence>
<evidence type="ECO:0000313" key="14">
    <source>
        <dbReference type="Proteomes" id="UP000010116"/>
    </source>
</evidence>
<accession>J5KJS1</accession>
<evidence type="ECO:0000259" key="11">
    <source>
        <dbReference type="PROSITE" id="PS50968"/>
    </source>
</evidence>
<reference evidence="13 14" key="1">
    <citation type="journal article" date="2012" name="ISME J.">
        <title>Genomic insights to SAR86, an abundant and uncultivated marine bacterial lineage.</title>
        <authorList>
            <person name="Dupont C.L."/>
            <person name="Rusch D.B."/>
            <person name="Yooseph S."/>
            <person name="Lombardo M.J."/>
            <person name="Richter R.A."/>
            <person name="Valas R."/>
            <person name="Novotny M."/>
            <person name="Yee-Greenbaum J."/>
            <person name="Selengut J.D."/>
            <person name="Haft D.H."/>
            <person name="Halpern A.L."/>
            <person name="Lasken R.S."/>
            <person name="Nealson K."/>
            <person name="Friedman R."/>
            <person name="Venter J.C."/>
        </authorList>
    </citation>
    <scope>NUCLEOTIDE SEQUENCE [LARGE SCALE GENOMIC DNA]</scope>
</reference>
<dbReference type="AlphaFoldDB" id="J5KJS1"/>
<feature type="domain" description="Lipoyl-binding" evidence="11">
    <location>
        <begin position="111"/>
        <end position="190"/>
    </location>
</feature>
<evidence type="ECO:0000256" key="1">
    <source>
        <dbReference type="ARBA" id="ARBA00001938"/>
    </source>
</evidence>
<proteinExistence type="inferred from homology"/>
<comment type="cofactor">
    <cofactor evidence="1 9">
        <name>(R)-lipoate</name>
        <dbReference type="ChEBI" id="CHEBI:83088"/>
    </cofactor>
</comment>
<evidence type="ECO:0000256" key="8">
    <source>
        <dbReference type="ARBA" id="ARBA00048370"/>
    </source>
</evidence>
<evidence type="ECO:0000256" key="3">
    <source>
        <dbReference type="ARBA" id="ARBA00011484"/>
    </source>
</evidence>
<dbReference type="InterPro" id="IPR011053">
    <property type="entry name" value="Single_hybrid_motif"/>
</dbReference>
<evidence type="ECO:0000259" key="12">
    <source>
        <dbReference type="PROSITE" id="PS51826"/>
    </source>
</evidence>
<dbReference type="Pfam" id="PF00198">
    <property type="entry name" value="2-oxoacid_dh"/>
    <property type="match status" value="1"/>
</dbReference>
<organism evidence="13 14">
    <name type="scientific">SAR86 cluster bacterium SAR86B</name>
    <dbReference type="NCBI Taxonomy" id="1123867"/>
    <lineage>
        <taxon>Bacteria</taxon>
        <taxon>Pseudomonadati</taxon>
        <taxon>Pseudomonadota</taxon>
        <taxon>Gammaproteobacteria</taxon>
        <taxon>SAR86 cluster</taxon>
    </lineage>
</organism>
<dbReference type="GO" id="GO:0031405">
    <property type="term" value="F:lipoic acid binding"/>
    <property type="evidence" value="ECO:0007669"/>
    <property type="project" value="TreeGrafter"/>
</dbReference>
<dbReference type="Gene3D" id="4.10.320.10">
    <property type="entry name" value="E3-binding domain"/>
    <property type="match status" value="1"/>
</dbReference>
<comment type="catalytic activity">
    <reaction evidence="8">
        <text>N(6)-[(R)-dihydrolipoyl]-L-lysyl-[protein] + acetyl-CoA = N(6)-[(R)-S(8)-acetyldihydrolipoyl]-L-lysyl-[protein] + CoA</text>
        <dbReference type="Rhea" id="RHEA:17017"/>
        <dbReference type="Rhea" id="RHEA-COMP:10475"/>
        <dbReference type="Rhea" id="RHEA-COMP:10478"/>
        <dbReference type="ChEBI" id="CHEBI:57287"/>
        <dbReference type="ChEBI" id="CHEBI:57288"/>
        <dbReference type="ChEBI" id="CHEBI:83100"/>
        <dbReference type="ChEBI" id="CHEBI:83111"/>
        <dbReference type="EC" id="2.3.1.12"/>
    </reaction>
</comment>
<dbReference type="PANTHER" id="PTHR43178">
    <property type="entry name" value="DIHYDROLIPOAMIDE ACETYLTRANSFERASE COMPONENT OF PYRUVATE DEHYDROGENASE COMPLEX"/>
    <property type="match status" value="1"/>
</dbReference>
<evidence type="ECO:0000256" key="6">
    <source>
        <dbReference type="ARBA" id="ARBA00023315"/>
    </source>
</evidence>
<evidence type="ECO:0000256" key="9">
    <source>
        <dbReference type="RuleBase" id="RU003423"/>
    </source>
</evidence>
<dbReference type="SUPFAM" id="SSF47005">
    <property type="entry name" value="Peripheral subunit-binding domain of 2-oxo acid dehydrogenase complex"/>
    <property type="match status" value="1"/>
</dbReference>
<dbReference type="GO" id="GO:0004742">
    <property type="term" value="F:dihydrolipoyllysine-residue acetyltransferase activity"/>
    <property type="evidence" value="ECO:0007669"/>
    <property type="project" value="UniProtKB-EC"/>
</dbReference>
<comment type="function">
    <text evidence="7">The pyruvate dehydrogenase complex catalyzes the overall conversion of pyruvate to acetyl-CoA and CO(2). It contains multiple copies of three enzymatic components: pyruvate dehydrogenase (E1), dihydrolipoamide acetyltransferase (E2) and lipoamide dehydrogenase (E3).</text>
</comment>
<dbReference type="GO" id="GO:0005737">
    <property type="term" value="C:cytoplasm"/>
    <property type="evidence" value="ECO:0007669"/>
    <property type="project" value="TreeGrafter"/>
</dbReference>
<dbReference type="PROSITE" id="PS51826">
    <property type="entry name" value="PSBD"/>
    <property type="match status" value="1"/>
</dbReference>
<feature type="domain" description="Lipoyl-binding" evidence="11">
    <location>
        <begin position="4"/>
        <end position="78"/>
    </location>
</feature>
<dbReference type="Pfam" id="PF02817">
    <property type="entry name" value="E3_binding"/>
    <property type="match status" value="1"/>
</dbReference>
<dbReference type="CDD" id="cd06849">
    <property type="entry name" value="lipoyl_domain"/>
    <property type="match status" value="2"/>
</dbReference>
<evidence type="ECO:0000256" key="7">
    <source>
        <dbReference type="ARBA" id="ARBA00025211"/>
    </source>
</evidence>
<dbReference type="InterPro" id="IPR000089">
    <property type="entry name" value="Biotin_lipoyl"/>
</dbReference>
<evidence type="ECO:0000256" key="2">
    <source>
        <dbReference type="ARBA" id="ARBA00007317"/>
    </source>
</evidence>
<keyword evidence="13" id="KW-0670">Pyruvate</keyword>
<keyword evidence="5 9" id="KW-0450">Lipoyl</keyword>
<dbReference type="InterPro" id="IPR004167">
    <property type="entry name" value="PSBD"/>
</dbReference>
<dbReference type="InterPro" id="IPR001078">
    <property type="entry name" value="2-oxoacid_DH_actylTfrase"/>
</dbReference>
<name>J5KJS1_9GAMM</name>
<dbReference type="PANTHER" id="PTHR43178:SF2">
    <property type="entry name" value="DIHYDROLIPOYLLYSINE-RESIDUE ACETYLTRANSFERASE COMPONENT OF PYRUVATE DEHYDROGENASE COMPLEX"/>
    <property type="match status" value="1"/>
</dbReference>
<feature type="compositionally biased region" description="Basic and acidic residues" evidence="10">
    <location>
        <begin position="86"/>
        <end position="97"/>
    </location>
</feature>
<dbReference type="FunFam" id="3.30.559.10:FF:000004">
    <property type="entry name" value="Acetyltransferase component of pyruvate dehydrogenase complex"/>
    <property type="match status" value="1"/>
</dbReference>
<dbReference type="PROSITE" id="PS50968">
    <property type="entry name" value="BIOTINYL_LIPOYL"/>
    <property type="match status" value="2"/>
</dbReference>
<feature type="domain" description="Peripheral subunit-binding (PSBD)" evidence="12">
    <location>
        <begin position="239"/>
        <end position="276"/>
    </location>
</feature>
<dbReference type="Proteomes" id="UP000010116">
    <property type="component" value="Unassembled WGS sequence"/>
</dbReference>
<evidence type="ECO:0000256" key="4">
    <source>
        <dbReference type="ARBA" id="ARBA00022679"/>
    </source>
</evidence>
<dbReference type="HOGENOM" id="CLU_016733_10_0_6"/>
<dbReference type="SUPFAM" id="SSF51230">
    <property type="entry name" value="Single hybrid motif"/>
    <property type="match status" value="2"/>
</dbReference>
<evidence type="ECO:0000256" key="10">
    <source>
        <dbReference type="SAM" id="MobiDB-lite"/>
    </source>
</evidence>
<dbReference type="InterPro" id="IPR003016">
    <property type="entry name" value="2-oxoA_DH_lipoyl-BS"/>
</dbReference>
<keyword evidence="4 9" id="KW-0808">Transferase</keyword>
<protein>
    <recommendedName>
        <fullName evidence="9">Dihydrolipoamide acetyltransferase component of pyruvate dehydrogenase complex</fullName>
        <ecNumber evidence="9">2.3.1.-</ecNumber>
    </recommendedName>
</protein>
<dbReference type="Pfam" id="PF00364">
    <property type="entry name" value="Biotin_lipoyl"/>
    <property type="match status" value="2"/>
</dbReference>
<dbReference type="EMBL" id="JH611159">
    <property type="protein sequence ID" value="EJP74148.1"/>
    <property type="molecule type" value="Genomic_DNA"/>
</dbReference>
<gene>
    <name evidence="13" type="primary">aceF</name>
    <name evidence="13" type="ORF">NT02SARS_1884</name>
</gene>
<dbReference type="PROSITE" id="PS00189">
    <property type="entry name" value="LIPOYL"/>
    <property type="match status" value="2"/>
</dbReference>
<dbReference type="EC" id="2.3.1.-" evidence="9"/>
<evidence type="ECO:0000256" key="5">
    <source>
        <dbReference type="ARBA" id="ARBA00022823"/>
    </source>
</evidence>
<comment type="similarity">
    <text evidence="2 9">Belongs to the 2-oxoacid dehydrogenase family.</text>
</comment>
<dbReference type="InterPro" id="IPR023213">
    <property type="entry name" value="CAT-like_dom_sf"/>
</dbReference>
<dbReference type="Gene3D" id="2.40.50.100">
    <property type="match status" value="2"/>
</dbReference>
<comment type="subunit">
    <text evidence="3">Forms a 24-polypeptide structural core with octahedral symmetry.</text>
</comment>
<feature type="region of interest" description="Disordered" evidence="10">
    <location>
        <begin position="85"/>
        <end position="107"/>
    </location>
</feature>